<keyword evidence="2 3" id="KW-0961">Cell wall biogenesis/degradation</keyword>
<dbReference type="SUPFAM" id="SSF50685">
    <property type="entry name" value="Barwin-like endoglucanases"/>
    <property type="match status" value="1"/>
</dbReference>
<protein>
    <recommendedName>
        <fullName evidence="3">Probable endolytic peptidoglycan transglycosylase RlpA</fullName>
        <ecNumber evidence="3">4.2.2.-</ecNumber>
    </recommendedName>
</protein>
<feature type="region of interest" description="Disordered" evidence="5">
    <location>
        <begin position="25"/>
        <end position="114"/>
    </location>
</feature>
<feature type="chain" id="PRO_5022275147" description="Probable endolytic peptidoglycan transglycosylase RlpA" evidence="3">
    <location>
        <begin position="27"/>
        <end position="473"/>
    </location>
</feature>
<keyword evidence="1 3" id="KW-0456">Lyase</keyword>
<feature type="compositionally biased region" description="Polar residues" evidence="5">
    <location>
        <begin position="63"/>
        <end position="77"/>
    </location>
</feature>
<dbReference type="InterPro" id="IPR036908">
    <property type="entry name" value="RlpA-like_sf"/>
</dbReference>
<dbReference type="GO" id="GO:0000270">
    <property type="term" value="P:peptidoglycan metabolic process"/>
    <property type="evidence" value="ECO:0007669"/>
    <property type="project" value="UniProtKB-UniRule"/>
</dbReference>
<evidence type="ECO:0000313" key="7">
    <source>
        <dbReference type="EMBL" id="TQL63523.1"/>
    </source>
</evidence>
<evidence type="ECO:0000256" key="2">
    <source>
        <dbReference type="ARBA" id="ARBA00023316"/>
    </source>
</evidence>
<name>A0A542ZT37_9ACTN</name>
<reference evidence="7 8" key="1">
    <citation type="submission" date="2019-06" db="EMBL/GenBank/DDBJ databases">
        <title>Sequencing the genomes of 1000 actinobacteria strains.</title>
        <authorList>
            <person name="Klenk H.-P."/>
        </authorList>
    </citation>
    <scope>NUCLEOTIDE SEQUENCE [LARGE SCALE GENOMIC DNA]</scope>
    <source>
        <strain evidence="7 8">DSM 8251</strain>
    </source>
</reference>
<dbReference type="EMBL" id="VFOR01000001">
    <property type="protein sequence ID" value="TQL63523.1"/>
    <property type="molecule type" value="Genomic_DNA"/>
</dbReference>
<dbReference type="InterPro" id="IPR013207">
    <property type="entry name" value="LGFP"/>
</dbReference>
<feature type="domain" description="RlpA-like protein double-psi beta-barrel" evidence="6">
    <location>
        <begin position="388"/>
        <end position="470"/>
    </location>
</feature>
<sequence precursor="true">MPTLSHAAATIAAFALVVISPLSAQAAPTPTPTPTPTPGASTSRVAEPSSAPGAEGTVVPGATPSSNVDEPSPSATGSADLESGGSTTATPDATPESVSPTPTVERREQHPIAQRWRVLGGERGWLGKPTMGIACGIRGGGCFQSFEHGGIYWSQATGAKFVRGEIRQGWGRLGWETGRLGYPTSDEDCGIRGGCFQRFQGGIMYWSPSTGAHATWGAIGAGYGRLGWETGKLGFPRSREFCGLPNGGCVQRFQGGHVYWTPAIGAHATWGRIDGRFGRLGWERSFLGYPTGPEFCGLRDGGCGQRFQGGMMYWSPGSGAHPMRGKLLDAYGRQGYERGPLRYPTSGEYRVGGDVQQNYQGGQRHFDFGTGKVSDPNAQPRHVEHCEASNYWQGQMTASGERFDLSAMTAAHKTLPFNTKVRVTNKANGKSVVVRINDRGPYIGGRCIDLSRGSFSQIASPSAGVAQVKVEVL</sequence>
<accession>A0A542ZT37</accession>
<evidence type="ECO:0000259" key="6">
    <source>
        <dbReference type="Pfam" id="PF03330"/>
    </source>
</evidence>
<organism evidence="7 8">
    <name type="scientific">Propioniferax innocua</name>
    <dbReference type="NCBI Taxonomy" id="1753"/>
    <lineage>
        <taxon>Bacteria</taxon>
        <taxon>Bacillati</taxon>
        <taxon>Actinomycetota</taxon>
        <taxon>Actinomycetes</taxon>
        <taxon>Propionibacteriales</taxon>
        <taxon>Propionibacteriaceae</taxon>
        <taxon>Propioniferax</taxon>
    </lineage>
</organism>
<dbReference type="Pfam" id="PF03330">
    <property type="entry name" value="DPBB_1"/>
    <property type="match status" value="1"/>
</dbReference>
<dbReference type="InterPro" id="IPR009009">
    <property type="entry name" value="RlpA-like_DPBB"/>
</dbReference>
<dbReference type="InterPro" id="IPR034718">
    <property type="entry name" value="RlpA"/>
</dbReference>
<dbReference type="GO" id="GO:0071555">
    <property type="term" value="P:cell wall organization"/>
    <property type="evidence" value="ECO:0007669"/>
    <property type="project" value="UniProtKB-KW"/>
</dbReference>
<comment type="caution">
    <text evidence="7">The sequence shown here is derived from an EMBL/GenBank/DDBJ whole genome shotgun (WGS) entry which is preliminary data.</text>
</comment>
<dbReference type="Gene3D" id="2.40.40.10">
    <property type="entry name" value="RlpA-like domain"/>
    <property type="match status" value="1"/>
</dbReference>
<dbReference type="CDD" id="cd22268">
    <property type="entry name" value="DPBB_RlpA-like"/>
    <property type="match status" value="1"/>
</dbReference>
<comment type="function">
    <text evidence="3">Lytic transglycosylase with a strong preference for naked glycan strands that lack stem peptides.</text>
</comment>
<evidence type="ECO:0000256" key="1">
    <source>
        <dbReference type="ARBA" id="ARBA00023239"/>
    </source>
</evidence>
<dbReference type="HAMAP" id="MF_02071">
    <property type="entry name" value="RlpA"/>
    <property type="match status" value="1"/>
</dbReference>
<dbReference type="Pfam" id="PF08310">
    <property type="entry name" value="LGFP"/>
    <property type="match status" value="4"/>
</dbReference>
<dbReference type="PANTHER" id="PTHR34183">
    <property type="entry name" value="ENDOLYTIC PEPTIDOGLYCAN TRANSGLYCOSYLASE RLPA"/>
    <property type="match status" value="1"/>
</dbReference>
<feature type="signal peptide" evidence="3">
    <location>
        <begin position="1"/>
        <end position="26"/>
    </location>
</feature>
<keyword evidence="3" id="KW-0732">Signal</keyword>
<evidence type="ECO:0000313" key="8">
    <source>
        <dbReference type="Proteomes" id="UP000316196"/>
    </source>
</evidence>
<dbReference type="NCBIfam" id="TIGR00413">
    <property type="entry name" value="rlpA"/>
    <property type="match status" value="1"/>
</dbReference>
<comment type="similarity">
    <text evidence="3 4">Belongs to the RlpA family.</text>
</comment>
<evidence type="ECO:0000256" key="5">
    <source>
        <dbReference type="SAM" id="MobiDB-lite"/>
    </source>
</evidence>
<dbReference type="AlphaFoldDB" id="A0A542ZT37"/>
<proteinExistence type="inferred from homology"/>
<feature type="compositionally biased region" description="Polar residues" evidence="5">
    <location>
        <begin position="84"/>
        <end position="102"/>
    </location>
</feature>
<evidence type="ECO:0000256" key="3">
    <source>
        <dbReference type="HAMAP-Rule" id="MF_02071"/>
    </source>
</evidence>
<dbReference type="OrthoDB" id="3725384at2"/>
<dbReference type="PANTHER" id="PTHR34183:SF8">
    <property type="entry name" value="ENDOLYTIC PEPTIDOGLYCAN TRANSGLYCOSYLASE RLPA-RELATED"/>
    <property type="match status" value="1"/>
</dbReference>
<gene>
    <name evidence="3" type="primary">rlpA</name>
    <name evidence="7" type="ORF">FB460_1338</name>
</gene>
<dbReference type="Proteomes" id="UP000316196">
    <property type="component" value="Unassembled WGS sequence"/>
</dbReference>
<keyword evidence="8" id="KW-1185">Reference proteome</keyword>
<dbReference type="GO" id="GO:0008932">
    <property type="term" value="F:lytic endotransglycosylase activity"/>
    <property type="evidence" value="ECO:0007669"/>
    <property type="project" value="UniProtKB-UniRule"/>
</dbReference>
<dbReference type="InterPro" id="IPR012997">
    <property type="entry name" value="RplA"/>
</dbReference>
<dbReference type="EC" id="4.2.2.-" evidence="3"/>
<dbReference type="RefSeq" id="WP_142093235.1">
    <property type="nucleotide sequence ID" value="NZ_VFOR01000001.1"/>
</dbReference>
<evidence type="ECO:0000256" key="4">
    <source>
        <dbReference type="RuleBase" id="RU003495"/>
    </source>
</evidence>
<keyword evidence="7" id="KW-0449">Lipoprotein</keyword>